<dbReference type="Proteomes" id="UP000807716">
    <property type="component" value="Unassembled WGS sequence"/>
</dbReference>
<evidence type="ECO:0000256" key="2">
    <source>
        <dbReference type="SAM" id="Phobius"/>
    </source>
</evidence>
<evidence type="ECO:0000313" key="3">
    <source>
        <dbReference type="EMBL" id="KAG0260355.1"/>
    </source>
</evidence>
<feature type="compositionally biased region" description="Acidic residues" evidence="1">
    <location>
        <begin position="138"/>
        <end position="164"/>
    </location>
</feature>
<keyword evidence="4" id="KW-1185">Reference proteome</keyword>
<evidence type="ECO:0008006" key="5">
    <source>
        <dbReference type="Google" id="ProtNLM"/>
    </source>
</evidence>
<evidence type="ECO:0000256" key="1">
    <source>
        <dbReference type="SAM" id="MobiDB-lite"/>
    </source>
</evidence>
<feature type="compositionally biased region" description="Acidic residues" evidence="1">
    <location>
        <begin position="91"/>
        <end position="101"/>
    </location>
</feature>
<feature type="compositionally biased region" description="Basic residues" evidence="1">
    <location>
        <begin position="180"/>
        <end position="192"/>
    </location>
</feature>
<dbReference type="OrthoDB" id="2421798at2759"/>
<accession>A0A9P6U4L7</accession>
<feature type="compositionally biased region" description="Basic and acidic residues" evidence="1">
    <location>
        <begin position="238"/>
        <end position="273"/>
    </location>
</feature>
<comment type="caution">
    <text evidence="3">The sequence shown here is derived from an EMBL/GenBank/DDBJ whole genome shotgun (WGS) entry which is preliminary data.</text>
</comment>
<sequence>MASTSSLVIISIPPIVLLVAIVVILFLYYEPAREWLARTRHSGYALISEHSARIRILNRGTVPPYRALTDPFQEAADADEEPGQGGGGPEDSMDRDNEDPDVATGSTTSARLRMHHEMVQQMRMRAGFAPEPFPGDVPEGEDDEDDDNDDDDDNDEDQGNEDDGGVGSSNGAATVAAPLRIKKVGKKKAKSLQRKEQMRAYREFLEAQREERRQHEELLNVQQSIQQEERLRQRKAQQGRDQKLREQQKLKDAKVNKANQAKKEKEKEKEVQTRRDLRMFVHNVKSFNMADIVKRFSRSEALLINDLEAIAAEDAQASTSSPRIILRLPTALSASPALFGGSSPKQLDSFPDGSKLVLLDQGSGMYLVLDKSILYTLAHAVQENGKISKRDLSSKSGSILHPLPVSS</sequence>
<feature type="region of interest" description="Disordered" evidence="1">
    <location>
        <begin position="229"/>
        <end position="273"/>
    </location>
</feature>
<feature type="region of interest" description="Disordered" evidence="1">
    <location>
        <begin position="128"/>
        <end position="195"/>
    </location>
</feature>
<keyword evidence="2" id="KW-0812">Transmembrane</keyword>
<feature type="region of interest" description="Disordered" evidence="1">
    <location>
        <begin position="75"/>
        <end position="111"/>
    </location>
</feature>
<reference evidence="3" key="1">
    <citation type="journal article" date="2020" name="Fungal Divers.">
        <title>Resolving the Mortierellaceae phylogeny through synthesis of multi-gene phylogenetics and phylogenomics.</title>
        <authorList>
            <person name="Vandepol N."/>
            <person name="Liber J."/>
            <person name="Desiro A."/>
            <person name="Na H."/>
            <person name="Kennedy M."/>
            <person name="Barry K."/>
            <person name="Grigoriev I.V."/>
            <person name="Miller A.N."/>
            <person name="O'Donnell K."/>
            <person name="Stajich J.E."/>
            <person name="Bonito G."/>
        </authorList>
    </citation>
    <scope>NUCLEOTIDE SEQUENCE</scope>
    <source>
        <strain evidence="3">BC1065</strain>
    </source>
</reference>
<gene>
    <name evidence="3" type="ORF">DFQ27_003579</name>
</gene>
<evidence type="ECO:0000313" key="4">
    <source>
        <dbReference type="Proteomes" id="UP000807716"/>
    </source>
</evidence>
<dbReference type="AlphaFoldDB" id="A0A9P6U4L7"/>
<organism evidence="3 4">
    <name type="scientific">Actinomortierella ambigua</name>
    <dbReference type="NCBI Taxonomy" id="1343610"/>
    <lineage>
        <taxon>Eukaryota</taxon>
        <taxon>Fungi</taxon>
        <taxon>Fungi incertae sedis</taxon>
        <taxon>Mucoromycota</taxon>
        <taxon>Mortierellomycotina</taxon>
        <taxon>Mortierellomycetes</taxon>
        <taxon>Mortierellales</taxon>
        <taxon>Mortierellaceae</taxon>
        <taxon>Actinomortierella</taxon>
    </lineage>
</organism>
<feature type="transmembrane region" description="Helical" evidence="2">
    <location>
        <begin position="6"/>
        <end position="29"/>
    </location>
</feature>
<name>A0A9P6U4L7_9FUNG</name>
<keyword evidence="2" id="KW-0472">Membrane</keyword>
<proteinExistence type="predicted"/>
<protein>
    <recommendedName>
        <fullName evidence="5">DDRGK domain-containing protein 1</fullName>
    </recommendedName>
</protein>
<dbReference type="EMBL" id="JAAAJB010000251">
    <property type="protein sequence ID" value="KAG0260355.1"/>
    <property type="molecule type" value="Genomic_DNA"/>
</dbReference>
<keyword evidence="2" id="KW-1133">Transmembrane helix</keyword>